<dbReference type="Pfam" id="PF02585">
    <property type="entry name" value="PIG-L"/>
    <property type="match status" value="1"/>
</dbReference>
<reference evidence="4" key="1">
    <citation type="submission" date="2019-10" db="EMBL/GenBank/DDBJ databases">
        <authorList>
            <consortium name="DOE Joint Genome Institute"/>
            <person name="Kuo A."/>
            <person name="Miyauchi S."/>
            <person name="Kiss E."/>
            <person name="Drula E."/>
            <person name="Kohler A."/>
            <person name="Sanchez-Garcia M."/>
            <person name="Andreopoulos B."/>
            <person name="Barry K.W."/>
            <person name="Bonito G."/>
            <person name="Buee M."/>
            <person name="Carver A."/>
            <person name="Chen C."/>
            <person name="Cichocki N."/>
            <person name="Clum A."/>
            <person name="Culley D."/>
            <person name="Crous P.W."/>
            <person name="Fauchery L."/>
            <person name="Girlanda M."/>
            <person name="Hayes R."/>
            <person name="Keri Z."/>
            <person name="LaButti K."/>
            <person name="Lipzen A."/>
            <person name="Lombard V."/>
            <person name="Magnuson J."/>
            <person name="Maillard F."/>
            <person name="Morin E."/>
            <person name="Murat C."/>
            <person name="Nolan M."/>
            <person name="Ohm R."/>
            <person name="Pangilinan J."/>
            <person name="Pereira M."/>
            <person name="Perotto S."/>
            <person name="Peter M."/>
            <person name="Riley R."/>
            <person name="Sitrit Y."/>
            <person name="Stielow B."/>
            <person name="Szollosi G."/>
            <person name="Zifcakova L."/>
            <person name="Stursova M."/>
            <person name="Spatafora J.W."/>
            <person name="Tedersoo L."/>
            <person name="Vaario L.-M."/>
            <person name="Yamada A."/>
            <person name="Yan M."/>
            <person name="Wang P."/>
            <person name="Xu J."/>
            <person name="Bruns T."/>
            <person name="Baldrian P."/>
            <person name="Vilgalys R."/>
            <person name="Henrissat B."/>
            <person name="Grigoriev I.V."/>
            <person name="Hibbett D."/>
            <person name="Nagy L.G."/>
            <person name="Martin F.M."/>
        </authorList>
    </citation>
    <scope>NUCLEOTIDE SEQUENCE</scope>
    <source>
        <strain evidence="4">BED1</strain>
    </source>
</reference>
<dbReference type="Proteomes" id="UP001194468">
    <property type="component" value="Unassembled WGS sequence"/>
</dbReference>
<protein>
    <recommendedName>
        <fullName evidence="2">N-acetylglucosaminylphosphatidylinositol deacetylase</fullName>
        <ecNumber evidence="2">3.5.1.89</ecNumber>
    </recommendedName>
</protein>
<feature type="chain" id="PRO_5042140057" description="N-acetylglucosaminylphosphatidylinositol deacetylase" evidence="3">
    <location>
        <begin position="18"/>
        <end position="277"/>
    </location>
</feature>
<dbReference type="EC" id="3.5.1.89" evidence="2"/>
<comment type="caution">
    <text evidence="4">The sequence shown here is derived from an EMBL/GenBank/DDBJ whole genome shotgun (WGS) entry which is preliminary data.</text>
</comment>
<dbReference type="Gene3D" id="3.40.50.10320">
    <property type="entry name" value="LmbE-like"/>
    <property type="match status" value="1"/>
</dbReference>
<dbReference type="InterPro" id="IPR003737">
    <property type="entry name" value="GlcNAc_PI_deacetylase-related"/>
</dbReference>
<feature type="signal peptide" evidence="3">
    <location>
        <begin position="1"/>
        <end position="17"/>
    </location>
</feature>
<keyword evidence="5" id="KW-1185">Reference proteome</keyword>
<name>A0AAD4GEA3_BOLED</name>
<organism evidence="4 5">
    <name type="scientific">Boletus edulis BED1</name>
    <dbReference type="NCBI Taxonomy" id="1328754"/>
    <lineage>
        <taxon>Eukaryota</taxon>
        <taxon>Fungi</taxon>
        <taxon>Dikarya</taxon>
        <taxon>Basidiomycota</taxon>
        <taxon>Agaricomycotina</taxon>
        <taxon>Agaricomycetes</taxon>
        <taxon>Agaricomycetidae</taxon>
        <taxon>Boletales</taxon>
        <taxon>Boletineae</taxon>
        <taxon>Boletaceae</taxon>
        <taxon>Boletoideae</taxon>
        <taxon>Boletus</taxon>
    </lineage>
</organism>
<dbReference type="AlphaFoldDB" id="A0AAD4GEA3"/>
<dbReference type="GO" id="GO:0000225">
    <property type="term" value="F:N-acetylglucosaminylphosphatidylinositol deacetylase activity"/>
    <property type="evidence" value="ECO:0007669"/>
    <property type="project" value="UniProtKB-EC"/>
</dbReference>
<evidence type="ECO:0000256" key="1">
    <source>
        <dbReference type="ARBA" id="ARBA00006066"/>
    </source>
</evidence>
<evidence type="ECO:0000313" key="4">
    <source>
        <dbReference type="EMBL" id="KAF8438121.1"/>
    </source>
</evidence>
<dbReference type="InterPro" id="IPR024078">
    <property type="entry name" value="LmbE-like_dom_sf"/>
</dbReference>
<gene>
    <name evidence="4" type="ORF">L210DRAFT_3450838</name>
</gene>
<sequence length="277" mass="31370">MLPWLTALLVLFVSSLYFPFHSNSHVLLDQARSNASRILLLTAHPDDECLFFAPTVLALREHPAHPEIFSLTLSIGNAAGFGEVRKEELSRSLDVMGIDQDNRWVVDHPMLQDNMTLEWDASVIAVVIAPYVVDNHITTILTFDTQGISSHPNHYSLPFGAWDLANILRAKAPEPTSFSVPRVFSLVTVPLLSKYAGVLAPLSSRMNMILQRVLNRFTQSDGNQQAVFTSGFTQYVTAVRAMQKHTTQLEWFRYLYVTFSRYMWINDWVEVKSLGKN</sequence>
<dbReference type="PANTHER" id="PTHR12993:SF11">
    <property type="entry name" value="N-ACETYLGLUCOSAMINYL-PHOSPHATIDYLINOSITOL DE-N-ACETYLASE"/>
    <property type="match status" value="1"/>
</dbReference>
<keyword evidence="3" id="KW-0732">Signal</keyword>
<comment type="similarity">
    <text evidence="1">Belongs to the PIGL family.</text>
</comment>
<dbReference type="PANTHER" id="PTHR12993">
    <property type="entry name" value="N-ACETYLGLUCOSAMINYL-PHOSPHATIDYLINOSITOL DE-N-ACETYLASE-RELATED"/>
    <property type="match status" value="1"/>
</dbReference>
<dbReference type="EMBL" id="WHUW01000017">
    <property type="protein sequence ID" value="KAF8438121.1"/>
    <property type="molecule type" value="Genomic_DNA"/>
</dbReference>
<evidence type="ECO:0000256" key="2">
    <source>
        <dbReference type="ARBA" id="ARBA00012176"/>
    </source>
</evidence>
<accession>A0AAD4GEA3</accession>
<reference evidence="4" key="2">
    <citation type="journal article" date="2020" name="Nat. Commun.">
        <title>Large-scale genome sequencing of mycorrhizal fungi provides insights into the early evolution of symbiotic traits.</title>
        <authorList>
            <person name="Miyauchi S."/>
            <person name="Kiss E."/>
            <person name="Kuo A."/>
            <person name="Drula E."/>
            <person name="Kohler A."/>
            <person name="Sanchez-Garcia M."/>
            <person name="Morin E."/>
            <person name="Andreopoulos B."/>
            <person name="Barry K.W."/>
            <person name="Bonito G."/>
            <person name="Buee M."/>
            <person name="Carver A."/>
            <person name="Chen C."/>
            <person name="Cichocki N."/>
            <person name="Clum A."/>
            <person name="Culley D."/>
            <person name="Crous P.W."/>
            <person name="Fauchery L."/>
            <person name="Girlanda M."/>
            <person name="Hayes R.D."/>
            <person name="Keri Z."/>
            <person name="LaButti K."/>
            <person name="Lipzen A."/>
            <person name="Lombard V."/>
            <person name="Magnuson J."/>
            <person name="Maillard F."/>
            <person name="Murat C."/>
            <person name="Nolan M."/>
            <person name="Ohm R.A."/>
            <person name="Pangilinan J."/>
            <person name="Pereira M.F."/>
            <person name="Perotto S."/>
            <person name="Peter M."/>
            <person name="Pfister S."/>
            <person name="Riley R."/>
            <person name="Sitrit Y."/>
            <person name="Stielow J.B."/>
            <person name="Szollosi G."/>
            <person name="Zifcakova L."/>
            <person name="Stursova M."/>
            <person name="Spatafora J.W."/>
            <person name="Tedersoo L."/>
            <person name="Vaario L.M."/>
            <person name="Yamada A."/>
            <person name="Yan M."/>
            <person name="Wang P."/>
            <person name="Xu J."/>
            <person name="Bruns T."/>
            <person name="Baldrian P."/>
            <person name="Vilgalys R."/>
            <person name="Dunand C."/>
            <person name="Henrissat B."/>
            <person name="Grigoriev I.V."/>
            <person name="Hibbett D."/>
            <person name="Nagy L.G."/>
            <person name="Martin F.M."/>
        </authorList>
    </citation>
    <scope>NUCLEOTIDE SEQUENCE</scope>
    <source>
        <strain evidence="4">BED1</strain>
    </source>
</reference>
<evidence type="ECO:0000256" key="3">
    <source>
        <dbReference type="SAM" id="SignalP"/>
    </source>
</evidence>
<evidence type="ECO:0000313" key="5">
    <source>
        <dbReference type="Proteomes" id="UP001194468"/>
    </source>
</evidence>
<dbReference type="SUPFAM" id="SSF102588">
    <property type="entry name" value="LmbE-like"/>
    <property type="match status" value="1"/>
</dbReference>
<dbReference type="GO" id="GO:0005783">
    <property type="term" value="C:endoplasmic reticulum"/>
    <property type="evidence" value="ECO:0007669"/>
    <property type="project" value="TreeGrafter"/>
</dbReference>
<proteinExistence type="inferred from homology"/>